<dbReference type="InterPro" id="IPR046333">
    <property type="entry name" value="HXA10/ABDB-like"/>
</dbReference>
<evidence type="ECO:0000256" key="5">
    <source>
        <dbReference type="ARBA" id="ARBA00023242"/>
    </source>
</evidence>
<dbReference type="PRINTS" id="PR00024">
    <property type="entry name" value="HOMEOBOX"/>
</dbReference>
<comment type="subcellular location">
    <subcellularLocation>
        <location evidence="1 6 7">Nucleus</location>
    </subcellularLocation>
</comment>
<dbReference type="PANTHER" id="PTHR45874">
    <property type="entry name" value="HOMEOBOX PROTEIN ABDOMINAL-B"/>
    <property type="match status" value="1"/>
</dbReference>
<dbReference type="PROSITE" id="PS00027">
    <property type="entry name" value="HOMEOBOX_1"/>
    <property type="match status" value="1"/>
</dbReference>
<dbReference type="GO" id="GO:0000981">
    <property type="term" value="F:DNA-binding transcription factor activity, RNA polymerase II-specific"/>
    <property type="evidence" value="ECO:0007669"/>
    <property type="project" value="InterPro"/>
</dbReference>
<evidence type="ECO:0000256" key="4">
    <source>
        <dbReference type="ARBA" id="ARBA00023155"/>
    </source>
</evidence>
<dbReference type="InterPro" id="IPR001356">
    <property type="entry name" value="HD"/>
</dbReference>
<comment type="similarity">
    <text evidence="2">Belongs to the Abd-B homeobox family.</text>
</comment>
<keyword evidence="10" id="KW-1185">Reference proteome</keyword>
<feature type="domain" description="Homeobox" evidence="8">
    <location>
        <begin position="356"/>
        <end position="416"/>
    </location>
</feature>
<sequence>MVQCIGCRIIFSGPFVEFATLATMSTVHDRNTFSYADHQGEHSNLEFGSETGYSYITSKLRNELKPNPFSVEFLQSDHSSSNITNSLLSEDGEVMQHSFEPLGYENEPIPVCDDLPRVKHSVTDGKCDLWASLHIDPTSQKDETLIANEHDLPTRCHSSYVTTGGRNVPNITASMSVLHGLYGMPTYLRYPTCSPLFDDLADDQLYLRHQGSLDSRCGTLACNGEPATSFRLDPTTQGHFRLRQPPESRTQENLANESWREKVQPAAAAAAAAATIPFHRGKENETRVHRGPLGMENIAMYPYYMYSKTWANHLLPRPVRNSYLSSPDETSEGFFRELGSNFCQSNHPPVEDQHKNTARKKRKPYTRYQTIMLEKEYNETSYITRQKRWEISYRLHLSERQVKVWFQNRRMKSKKLQTRVLKHSWANEQNAPKSTTVVNLPTGQHQSDVNLSEEVSRYNQPPHILPGRQPNECCSLAPMTVLTSPFTS</sequence>
<dbReference type="PANTHER" id="PTHR45874:SF4">
    <property type="entry name" value="HOMEOBOX PROTEIN ABDOMINAL-B"/>
    <property type="match status" value="1"/>
</dbReference>
<evidence type="ECO:0000256" key="6">
    <source>
        <dbReference type="PROSITE-ProRule" id="PRU00108"/>
    </source>
</evidence>
<evidence type="ECO:0000313" key="10">
    <source>
        <dbReference type="Proteomes" id="UP000230066"/>
    </source>
</evidence>
<name>A0A4E0RK87_FASHE</name>
<evidence type="ECO:0000256" key="2">
    <source>
        <dbReference type="ARBA" id="ARBA00006317"/>
    </source>
</evidence>
<comment type="caution">
    <text evidence="9">The sequence shown here is derived from an EMBL/GenBank/DDBJ whole genome shotgun (WGS) entry which is preliminary data.</text>
</comment>
<keyword evidence="4 6" id="KW-0371">Homeobox</keyword>
<evidence type="ECO:0000256" key="1">
    <source>
        <dbReference type="ARBA" id="ARBA00004123"/>
    </source>
</evidence>
<dbReference type="Pfam" id="PF00046">
    <property type="entry name" value="Homeodomain"/>
    <property type="match status" value="1"/>
</dbReference>
<accession>A0A4E0RK87</accession>
<dbReference type="GO" id="GO:0000978">
    <property type="term" value="F:RNA polymerase II cis-regulatory region sequence-specific DNA binding"/>
    <property type="evidence" value="ECO:0007669"/>
    <property type="project" value="TreeGrafter"/>
</dbReference>
<dbReference type="SMART" id="SM00389">
    <property type="entry name" value="HOX"/>
    <property type="match status" value="1"/>
</dbReference>
<organism evidence="9 10">
    <name type="scientific">Fasciola hepatica</name>
    <name type="common">Liver fluke</name>
    <dbReference type="NCBI Taxonomy" id="6192"/>
    <lineage>
        <taxon>Eukaryota</taxon>
        <taxon>Metazoa</taxon>
        <taxon>Spiralia</taxon>
        <taxon>Lophotrochozoa</taxon>
        <taxon>Platyhelminthes</taxon>
        <taxon>Trematoda</taxon>
        <taxon>Digenea</taxon>
        <taxon>Plagiorchiida</taxon>
        <taxon>Echinostomata</taxon>
        <taxon>Echinostomatoidea</taxon>
        <taxon>Fasciolidae</taxon>
        <taxon>Fasciola</taxon>
    </lineage>
</organism>
<evidence type="ECO:0000259" key="8">
    <source>
        <dbReference type="PROSITE" id="PS50071"/>
    </source>
</evidence>
<dbReference type="Gene3D" id="1.10.10.60">
    <property type="entry name" value="Homeodomain-like"/>
    <property type="match status" value="1"/>
</dbReference>
<protein>
    <submittedName>
        <fullName evidence="9">Homeobox protein abdominal-B</fullName>
    </submittedName>
</protein>
<dbReference type="InterPro" id="IPR020479">
    <property type="entry name" value="HD_metazoa"/>
</dbReference>
<dbReference type="InterPro" id="IPR017970">
    <property type="entry name" value="Homeobox_CS"/>
</dbReference>
<gene>
    <name evidence="9" type="ORF">D915_000954</name>
</gene>
<dbReference type="EMBL" id="JXXN02000215">
    <property type="protein sequence ID" value="THD28185.1"/>
    <property type="molecule type" value="Genomic_DNA"/>
</dbReference>
<keyword evidence="5 6" id="KW-0539">Nucleus</keyword>
<dbReference type="InterPro" id="IPR009057">
    <property type="entry name" value="Homeodomain-like_sf"/>
</dbReference>
<dbReference type="GO" id="GO:0005634">
    <property type="term" value="C:nucleus"/>
    <property type="evidence" value="ECO:0007669"/>
    <property type="project" value="UniProtKB-SubCell"/>
</dbReference>
<dbReference type="Proteomes" id="UP000230066">
    <property type="component" value="Unassembled WGS sequence"/>
</dbReference>
<reference evidence="9" key="1">
    <citation type="submission" date="2019-03" db="EMBL/GenBank/DDBJ databases">
        <title>Improved annotation for the trematode Fasciola hepatica.</title>
        <authorList>
            <person name="Choi Y.-J."/>
            <person name="Martin J."/>
            <person name="Mitreva M."/>
        </authorList>
    </citation>
    <scope>NUCLEOTIDE SEQUENCE [LARGE SCALE GENOMIC DNA]</scope>
</reference>
<keyword evidence="3 6" id="KW-0238">DNA-binding</keyword>
<feature type="DNA-binding region" description="Homeobox" evidence="6">
    <location>
        <begin position="358"/>
        <end position="417"/>
    </location>
</feature>
<evidence type="ECO:0000256" key="3">
    <source>
        <dbReference type="ARBA" id="ARBA00023125"/>
    </source>
</evidence>
<proteinExistence type="inferred from homology"/>
<evidence type="ECO:0000313" key="9">
    <source>
        <dbReference type="EMBL" id="THD28185.1"/>
    </source>
</evidence>
<dbReference type="AlphaFoldDB" id="A0A4E0RK87"/>
<dbReference type="PROSITE" id="PS50071">
    <property type="entry name" value="HOMEOBOX_2"/>
    <property type="match status" value="1"/>
</dbReference>
<evidence type="ECO:0000256" key="7">
    <source>
        <dbReference type="RuleBase" id="RU000682"/>
    </source>
</evidence>
<dbReference type="CDD" id="cd00086">
    <property type="entry name" value="homeodomain"/>
    <property type="match status" value="1"/>
</dbReference>
<dbReference type="SUPFAM" id="SSF46689">
    <property type="entry name" value="Homeodomain-like"/>
    <property type="match status" value="1"/>
</dbReference>